<dbReference type="SMART" id="SM00717">
    <property type="entry name" value="SANT"/>
    <property type="match status" value="1"/>
</dbReference>
<dbReference type="STRING" id="1745343.A0A2J6PIG3"/>
<evidence type="ECO:0000256" key="2">
    <source>
        <dbReference type="ARBA" id="ARBA00008913"/>
    </source>
</evidence>
<dbReference type="PANTHER" id="PTHR46459:SF1">
    <property type="entry name" value="E1A-BINDING PROTEIN P400"/>
    <property type="match status" value="1"/>
</dbReference>
<keyword evidence="13" id="KW-1185">Reference proteome</keyword>
<keyword evidence="3" id="KW-0227">DNA damage</keyword>
<evidence type="ECO:0000259" key="10">
    <source>
        <dbReference type="PROSITE" id="PS50090"/>
    </source>
</evidence>
<feature type="domain" description="Myb-like" evidence="10">
    <location>
        <begin position="993"/>
        <end position="1053"/>
    </location>
</feature>
<dbReference type="InterPro" id="IPR001005">
    <property type="entry name" value="SANT/Myb"/>
</dbReference>
<dbReference type="InterPro" id="IPR009057">
    <property type="entry name" value="Homeodomain-like_sf"/>
</dbReference>
<evidence type="ECO:0000313" key="12">
    <source>
        <dbReference type="EMBL" id="PMD13831.1"/>
    </source>
</evidence>
<dbReference type="GO" id="GO:0006281">
    <property type="term" value="P:DNA repair"/>
    <property type="evidence" value="ECO:0007669"/>
    <property type="project" value="UniProtKB-KW"/>
</dbReference>
<evidence type="ECO:0000256" key="5">
    <source>
        <dbReference type="ARBA" id="ARBA00023204"/>
    </source>
</evidence>
<feature type="domain" description="HSA" evidence="11">
    <location>
        <begin position="732"/>
        <end position="811"/>
    </location>
</feature>
<feature type="compositionally biased region" description="Acidic residues" evidence="9">
    <location>
        <begin position="438"/>
        <end position="460"/>
    </location>
</feature>
<feature type="compositionally biased region" description="Basic and acidic residues" evidence="9">
    <location>
        <begin position="625"/>
        <end position="635"/>
    </location>
</feature>
<keyword evidence="6" id="KW-0539">Nucleus</keyword>
<feature type="region of interest" description="Disordered" evidence="9">
    <location>
        <begin position="918"/>
        <end position="938"/>
    </location>
</feature>
<dbReference type="GO" id="GO:0003682">
    <property type="term" value="F:chromatin binding"/>
    <property type="evidence" value="ECO:0007669"/>
    <property type="project" value="TreeGrafter"/>
</dbReference>
<evidence type="ECO:0000259" key="11">
    <source>
        <dbReference type="PROSITE" id="PS51204"/>
    </source>
</evidence>
<evidence type="ECO:0000256" key="1">
    <source>
        <dbReference type="ARBA" id="ARBA00004123"/>
    </source>
</evidence>
<evidence type="ECO:0000313" key="13">
    <source>
        <dbReference type="Proteomes" id="UP000235672"/>
    </source>
</evidence>
<dbReference type="SMART" id="SM00573">
    <property type="entry name" value="HSA"/>
    <property type="match status" value="1"/>
</dbReference>
<dbReference type="PANTHER" id="PTHR46459">
    <property type="entry name" value="E1A-BINDING PROTEIN P400-RELATED"/>
    <property type="match status" value="1"/>
</dbReference>
<dbReference type="CDD" id="cd00167">
    <property type="entry name" value="SANT"/>
    <property type="match status" value="1"/>
</dbReference>
<feature type="compositionally biased region" description="Pro residues" evidence="9">
    <location>
        <begin position="547"/>
        <end position="558"/>
    </location>
</feature>
<feature type="region of interest" description="Disordered" evidence="9">
    <location>
        <begin position="1460"/>
        <end position="1509"/>
    </location>
</feature>
<feature type="compositionally biased region" description="Low complexity" evidence="9">
    <location>
        <begin position="1460"/>
        <end position="1495"/>
    </location>
</feature>
<feature type="compositionally biased region" description="Acidic residues" evidence="9">
    <location>
        <begin position="388"/>
        <end position="400"/>
    </location>
</feature>
<protein>
    <recommendedName>
        <fullName evidence="8">Vacuolar import and degradation protein 21</fullName>
    </recommendedName>
</protein>
<feature type="compositionally biased region" description="Basic and acidic residues" evidence="9">
    <location>
        <begin position="264"/>
        <end position="299"/>
    </location>
</feature>
<feature type="region of interest" description="Disordered" evidence="9">
    <location>
        <begin position="1342"/>
        <end position="1372"/>
    </location>
</feature>
<feature type="compositionally biased region" description="Low complexity" evidence="9">
    <location>
        <begin position="603"/>
        <end position="620"/>
    </location>
</feature>
<organism evidence="12 13">
    <name type="scientific">Hyaloscypha hepaticicola</name>
    <dbReference type="NCBI Taxonomy" id="2082293"/>
    <lineage>
        <taxon>Eukaryota</taxon>
        <taxon>Fungi</taxon>
        <taxon>Dikarya</taxon>
        <taxon>Ascomycota</taxon>
        <taxon>Pezizomycotina</taxon>
        <taxon>Leotiomycetes</taxon>
        <taxon>Helotiales</taxon>
        <taxon>Hyaloscyphaceae</taxon>
        <taxon>Hyaloscypha</taxon>
    </lineage>
</organism>
<feature type="compositionally biased region" description="Polar residues" evidence="9">
    <location>
        <begin position="586"/>
        <end position="595"/>
    </location>
</feature>
<dbReference type="SUPFAM" id="SSF46689">
    <property type="entry name" value="Homeodomain-like"/>
    <property type="match status" value="1"/>
</dbReference>
<dbReference type="PROSITE" id="PS50090">
    <property type="entry name" value="MYB_LIKE"/>
    <property type="match status" value="1"/>
</dbReference>
<name>A0A2J6PIG3_9HELO</name>
<feature type="compositionally biased region" description="Basic and acidic residues" evidence="9">
    <location>
        <begin position="426"/>
        <end position="437"/>
    </location>
</feature>
<feature type="region of interest" description="Disordered" evidence="9">
    <location>
        <begin position="1128"/>
        <end position="1169"/>
    </location>
</feature>
<comment type="similarity">
    <text evidence="2">Belongs to the EAF1 family.</text>
</comment>
<dbReference type="GO" id="GO:0005634">
    <property type="term" value="C:nucleus"/>
    <property type="evidence" value="ECO:0007669"/>
    <property type="project" value="UniProtKB-SubCell"/>
</dbReference>
<comment type="subcellular location">
    <subcellularLocation>
        <location evidence="1">Nucleus</location>
    </subcellularLocation>
</comment>
<feature type="compositionally biased region" description="Polar residues" evidence="9">
    <location>
        <begin position="129"/>
        <end position="144"/>
    </location>
</feature>
<dbReference type="InterPro" id="IPR014012">
    <property type="entry name" value="HSA_dom"/>
</dbReference>
<keyword evidence="5" id="KW-0234">DNA repair</keyword>
<dbReference type="GO" id="GO:0006325">
    <property type="term" value="P:chromatin organization"/>
    <property type="evidence" value="ECO:0007669"/>
    <property type="project" value="UniProtKB-KW"/>
</dbReference>
<sequence>MSEVGAADRSRLLRSKRAELSGIVTSRKRKLREFFAVCDNDGPIPQINLSNVNAPPTNAAEAYFLEVTDILQDRLFDESNLPTRRQLRSDTLKQRSPIRKASPDVHPADASRKAGKVQRDGSRSRKSRATTPSARSDGGTSTTAEKNETEIHSVQATPMSRSASKGSQTDLPVESAAVLDEIVEETFESATQPEPLMQDEIVHAKDLESDRIRTVLESRPNSPGVDPRQALPILAEDAANLPGPIVEGLGSHDGQHKAVTAHLPPKEVQEQHLREADKAREQREGREHLSIHPPRDGARITEALSSPGSTVDAHSATTPAMHEASTDTSPDNESRYDAERMETNEEEPKTPPELRPSPGKVAEKEEHDRILQAQIDIARNEILKSDPGADEEDQEMEEQAVVETHQQLDDSQTEVEDEVNDEEEMADGHTNETREDIQDAVEDDDEVVGVPTSEEEETPEVEAPSLKEPEAKEPEVPDSDEEERTPPVDAMDVDTTTVKDSFESSVGLDSRPPTSPPAPETAESVESVKLANEPKKAAVTSAAPTPRRTPPTPAPAPPTLERMTTRVSSGAMRHKSVSEILGETPKQGTSSSSERSPAKEDSQTGTSHSPSRSSTPQSPSARVRLLAEKAKERSKLSTVVFPGKPPKPASQQNAVATKNTESSKEDYFMPLFLATVGDGKRGFVSLDSLLASAHKTITTSNAYVPIHENQTAKVLKRIYNLQSSNKWSLRQPKRAPEPVRPTSHWDVVLQEAKWMRTDFREERKWKMTVARNLAYACAEWVESTPEDRRFLQVKATPPKPEADVEMAEASSQDHPTPELVASGEFDSPMDDLDDEPRLNLMETVAPTAIFALQDDDVVFGLRRSPTTDKLLDELPMYGAPLRVPQSDLPTSDLDPDRFWRREALPLSKYVEGRMVLKQDGPPRKRSRFEYEEEDDDEDQVVFGEAGPKKQILEPEMTEVALFNPEHKHIRERIHNSHQFRPPSEFPMPLQSFFENRAPSQWTYDEDNDLKNHVREFSYNWSLISSMLQSKSLYSSGAERRTPWECFERWIHLEGLPADMVKTHYFRAYTLRIETANRNVMAQAQQMQQQAGPNGQPPPRRRPTTSIRVERRRNQKHLTLVDAMRKLAKKRETNAQKQQHAQGMAAMRKANEVPQQVAHRQGVQTPQDFSRIKAEREEAMRERMAELQRRQDANRRLQRTAAQNPQQAGLPNGVPQQRAAGALAPNGTPVAAGQNLTVPGQNRPPRPMPPQMAGQPMPNGLRVPQLPMNGVPQAPMQGQMPLPNPALDVGLVARAHQVSQHQQAILRQQQGQMPGQSPQMHNSPPRMNGMPAPGFPMPNGMMPPFNPNGNGGSSSPGGHMPTPGQAGSPRMGQNLLQQNNVSHVQILEHQIKSKFPQATQEQVMRMISDQLAKSVHQVQQRQGIAQSAMNAAAGGVSMNGMGPAAQATPQLYAQMLRQQQENQLQQKQAQAQAAQQAANAVVNGNAGNASGNAGQGHAHRGSSGSVQSGK</sequence>
<dbReference type="GO" id="GO:0035267">
    <property type="term" value="C:NuA4 histone acetyltransferase complex"/>
    <property type="evidence" value="ECO:0007669"/>
    <property type="project" value="UniProtKB-ARBA"/>
</dbReference>
<gene>
    <name evidence="12" type="ORF">NA56DRAFT_651477</name>
</gene>
<feature type="compositionally biased region" description="Polar residues" evidence="9">
    <location>
        <begin position="1199"/>
        <end position="1208"/>
    </location>
</feature>
<evidence type="ECO:0000256" key="6">
    <source>
        <dbReference type="ARBA" id="ARBA00023242"/>
    </source>
</evidence>
<evidence type="ECO:0000256" key="4">
    <source>
        <dbReference type="ARBA" id="ARBA00022853"/>
    </source>
</evidence>
<feature type="region of interest" description="Disordered" evidence="9">
    <location>
        <begin position="86"/>
        <end position="172"/>
    </location>
</feature>
<feature type="compositionally biased region" description="Acidic residues" evidence="9">
    <location>
        <begin position="411"/>
        <end position="425"/>
    </location>
</feature>
<evidence type="ECO:0000256" key="8">
    <source>
        <dbReference type="ARBA" id="ARBA00029670"/>
    </source>
</evidence>
<evidence type="ECO:0000256" key="7">
    <source>
        <dbReference type="ARBA" id="ARBA00025178"/>
    </source>
</evidence>
<feature type="compositionally biased region" description="Polar residues" evidence="9">
    <location>
        <begin position="649"/>
        <end position="658"/>
    </location>
</feature>
<feature type="compositionally biased region" description="Polar residues" evidence="9">
    <location>
        <begin position="152"/>
        <end position="170"/>
    </location>
</feature>
<feature type="compositionally biased region" description="Basic and acidic residues" evidence="9">
    <location>
        <begin position="101"/>
        <end position="123"/>
    </location>
</feature>
<keyword evidence="4" id="KW-0156">Chromatin regulator</keyword>
<dbReference type="Proteomes" id="UP000235672">
    <property type="component" value="Unassembled WGS sequence"/>
</dbReference>
<feature type="compositionally biased region" description="Low complexity" evidence="9">
    <location>
        <begin position="1082"/>
        <end position="1093"/>
    </location>
</feature>
<feature type="region of interest" description="Disordered" evidence="9">
    <location>
        <begin position="1082"/>
        <end position="1112"/>
    </location>
</feature>
<feature type="region of interest" description="Disordered" evidence="9">
    <location>
        <begin position="379"/>
        <end position="658"/>
    </location>
</feature>
<accession>A0A2J6PIG3</accession>
<comment type="function">
    <text evidence="7">Component of the NuA4 histone acetyltransferase complex which is involved in transcriptional activation of selected genes principally by acetylation of nucleosomal histone H4 and H2A. The NuA4 complex is also involved in DNA repair.</text>
</comment>
<proteinExistence type="inferred from homology"/>
<feature type="region of interest" description="Disordered" evidence="9">
    <location>
        <begin position="262"/>
        <end position="366"/>
    </location>
</feature>
<feature type="compositionally biased region" description="Basic and acidic residues" evidence="9">
    <location>
        <begin position="332"/>
        <end position="352"/>
    </location>
</feature>
<dbReference type="Pfam" id="PF13921">
    <property type="entry name" value="Myb_DNA-bind_6"/>
    <property type="match status" value="1"/>
</dbReference>
<evidence type="ECO:0000256" key="9">
    <source>
        <dbReference type="SAM" id="MobiDB-lite"/>
    </source>
</evidence>
<feature type="compositionally biased region" description="Basic and acidic residues" evidence="9">
    <location>
        <begin position="465"/>
        <end position="475"/>
    </location>
</feature>
<dbReference type="EMBL" id="KZ613527">
    <property type="protein sequence ID" value="PMD13831.1"/>
    <property type="molecule type" value="Genomic_DNA"/>
</dbReference>
<dbReference type="PROSITE" id="PS51204">
    <property type="entry name" value="HSA"/>
    <property type="match status" value="1"/>
</dbReference>
<feature type="compositionally biased region" description="Basic and acidic residues" evidence="9">
    <location>
        <begin position="1183"/>
        <end position="1194"/>
    </location>
</feature>
<reference evidence="12 13" key="1">
    <citation type="submission" date="2016-05" db="EMBL/GenBank/DDBJ databases">
        <title>A degradative enzymes factory behind the ericoid mycorrhizal symbiosis.</title>
        <authorList>
            <consortium name="DOE Joint Genome Institute"/>
            <person name="Martino E."/>
            <person name="Morin E."/>
            <person name="Grelet G."/>
            <person name="Kuo A."/>
            <person name="Kohler A."/>
            <person name="Daghino S."/>
            <person name="Barry K."/>
            <person name="Choi C."/>
            <person name="Cichocki N."/>
            <person name="Clum A."/>
            <person name="Copeland A."/>
            <person name="Hainaut M."/>
            <person name="Haridas S."/>
            <person name="Labutti K."/>
            <person name="Lindquist E."/>
            <person name="Lipzen A."/>
            <person name="Khouja H.-R."/>
            <person name="Murat C."/>
            <person name="Ohm R."/>
            <person name="Olson A."/>
            <person name="Spatafora J."/>
            <person name="Veneault-Fourrey C."/>
            <person name="Henrissat B."/>
            <person name="Grigoriev I."/>
            <person name="Martin F."/>
            <person name="Perotto S."/>
        </authorList>
    </citation>
    <scope>NUCLEOTIDE SEQUENCE [LARGE SCALE GENOMIC DNA]</scope>
    <source>
        <strain evidence="12 13">UAMH 7357</strain>
    </source>
</reference>
<feature type="region of interest" description="Disordered" evidence="9">
    <location>
        <begin position="1183"/>
        <end position="1234"/>
    </location>
</feature>
<dbReference type="OrthoDB" id="5364245at2759"/>
<dbReference type="Gene3D" id="1.10.10.60">
    <property type="entry name" value="Homeodomain-like"/>
    <property type="match status" value="1"/>
</dbReference>
<dbReference type="Pfam" id="PF07529">
    <property type="entry name" value="HSA"/>
    <property type="match status" value="1"/>
</dbReference>
<evidence type="ECO:0000256" key="3">
    <source>
        <dbReference type="ARBA" id="ARBA00022763"/>
    </source>
</evidence>